<protein>
    <recommendedName>
        <fullName evidence="3">Peptidase inhibitor family I36 protein</fullName>
    </recommendedName>
</protein>
<dbReference type="AlphaFoldDB" id="A0A4R5ASA2"/>
<dbReference type="Proteomes" id="UP000295578">
    <property type="component" value="Unassembled WGS sequence"/>
</dbReference>
<evidence type="ECO:0008006" key="3">
    <source>
        <dbReference type="Google" id="ProtNLM"/>
    </source>
</evidence>
<dbReference type="EMBL" id="SMKY01000163">
    <property type="protein sequence ID" value="TDD74800.1"/>
    <property type="molecule type" value="Genomic_DNA"/>
</dbReference>
<name>A0A4R5ASA2_9ACTN</name>
<evidence type="ECO:0000313" key="1">
    <source>
        <dbReference type="EMBL" id="TDD74800.1"/>
    </source>
</evidence>
<reference evidence="1 2" key="1">
    <citation type="submission" date="2019-03" db="EMBL/GenBank/DDBJ databases">
        <title>Draft genome sequences of novel Actinobacteria.</title>
        <authorList>
            <person name="Sahin N."/>
            <person name="Ay H."/>
            <person name="Saygin H."/>
        </authorList>
    </citation>
    <scope>NUCLEOTIDE SEQUENCE [LARGE SCALE GENOMIC DNA]</scope>
    <source>
        <strain evidence="1 2">DSM 45941</strain>
    </source>
</reference>
<evidence type="ECO:0000313" key="2">
    <source>
        <dbReference type="Proteomes" id="UP000295578"/>
    </source>
</evidence>
<accession>A0A4R5ASA2</accession>
<organism evidence="1 2">
    <name type="scientific">Actinomadura darangshiensis</name>
    <dbReference type="NCBI Taxonomy" id="705336"/>
    <lineage>
        <taxon>Bacteria</taxon>
        <taxon>Bacillati</taxon>
        <taxon>Actinomycetota</taxon>
        <taxon>Actinomycetes</taxon>
        <taxon>Streptosporangiales</taxon>
        <taxon>Thermomonosporaceae</taxon>
        <taxon>Actinomadura</taxon>
    </lineage>
</organism>
<gene>
    <name evidence="1" type="ORF">E1293_29125</name>
</gene>
<proteinExistence type="predicted"/>
<keyword evidence="2" id="KW-1185">Reference proteome</keyword>
<sequence length="115" mass="12377">MGATMGVVGLSGAGTAAAAAPCWYSGGHWWCNNVSGAAVYDYNRDTARAYPDPAHIAGRMYSNPSWFDCRIENVSTGGGGPHPNRWIWTKADNGAWGWMKDSAIYSETNSLPACW</sequence>
<dbReference type="OrthoDB" id="4199650at2"/>
<comment type="caution">
    <text evidence="1">The sequence shown here is derived from an EMBL/GenBank/DDBJ whole genome shotgun (WGS) entry which is preliminary data.</text>
</comment>